<sequence>MSQKEKKGKQSARNPEDEVQNKSSRIIKRHPSRLLGTQEGAGRDVVTPSNRSKIPVTSDVERIRPNTRTTPGTQEGAGRDVVTPSNRPARSEIQVTPDVERIRPNTRSNTPGSVGRNTSSSSSLSSRSRIDNIKELQAKKPNIRLPSNLLNIFEKTDVAPPAEDLPTGNDEELKQQIYDLRIQNHQLERQNREFANQIETLKANITSLKDENEMLMSINEAFGQENEQLNDEIKRFWSFRIPRSLQSTQSSSQPRSSDKDLADGEDESSFHPVKRKRHKAKGKRIARNDDGEECDNEEARTEMKSILKTLPRELNLKVEETFASEVNTEIRRKLVPELLKAMKLRYNPSYDQLKSWLQALHKHGRSRYMYRQKGKIDKDDRRLYCNGRHGEKKARRIKGAKSLFEKGDERLAKYDKSEIYRILQDNDFHSPELSVTDDENPSLKHNINVYDLSWRSDELRHLLRNILDPYSLSLQSAQLTRPRNYNDAIYVYRQPPPANVPDWAYVEQNTAYETDFDNQNTPSDGGAQNAPSNISDVSNQKRLSHEERRILIDVNEEHQRGESSTHGEIRGALLQSIHEEQMIQRKAAAESGDDYAPLTDEDYGSEMIE</sequence>
<proteinExistence type="predicted"/>
<evidence type="ECO:0000256" key="1">
    <source>
        <dbReference type="SAM" id="Coils"/>
    </source>
</evidence>
<reference evidence="3 4" key="1">
    <citation type="submission" date="2015-10" db="EMBL/GenBank/DDBJ databases">
        <title>Genome analyses suggest a sexual origin of heterokaryosis in a supposedly ancient asexual fungus.</title>
        <authorList>
            <person name="Ropars J."/>
            <person name="Sedzielewska K."/>
            <person name="Noel J."/>
            <person name="Charron P."/>
            <person name="Farinelli L."/>
            <person name="Marton T."/>
            <person name="Kruger M."/>
            <person name="Pelin A."/>
            <person name="Brachmann A."/>
            <person name="Corradi N."/>
        </authorList>
    </citation>
    <scope>NUCLEOTIDE SEQUENCE [LARGE SCALE GENOMIC DNA]</scope>
    <source>
        <strain evidence="3 4">A4</strain>
    </source>
</reference>
<evidence type="ECO:0000256" key="2">
    <source>
        <dbReference type="SAM" id="MobiDB-lite"/>
    </source>
</evidence>
<dbReference type="VEuPathDB" id="FungiDB:FUN_013772"/>
<evidence type="ECO:0000313" key="3">
    <source>
        <dbReference type="EMBL" id="PKY60344.1"/>
    </source>
</evidence>
<dbReference type="VEuPathDB" id="FungiDB:RhiirFUN_016254"/>
<feature type="region of interest" description="Disordered" evidence="2">
    <location>
        <begin position="1"/>
        <end position="128"/>
    </location>
</feature>
<evidence type="ECO:0000313" key="4">
    <source>
        <dbReference type="Proteomes" id="UP000234323"/>
    </source>
</evidence>
<dbReference type="VEuPathDB" id="FungiDB:RhiirA1_474402"/>
<feature type="coiled-coil region" evidence="1">
    <location>
        <begin position="170"/>
        <end position="218"/>
    </location>
</feature>
<feature type="region of interest" description="Disordered" evidence="2">
    <location>
        <begin position="515"/>
        <end position="542"/>
    </location>
</feature>
<gene>
    <name evidence="3" type="ORF">RhiirA4_483936</name>
</gene>
<organism evidence="3 4">
    <name type="scientific">Rhizophagus irregularis</name>
    <dbReference type="NCBI Taxonomy" id="588596"/>
    <lineage>
        <taxon>Eukaryota</taxon>
        <taxon>Fungi</taxon>
        <taxon>Fungi incertae sedis</taxon>
        <taxon>Mucoromycota</taxon>
        <taxon>Glomeromycotina</taxon>
        <taxon>Glomeromycetes</taxon>
        <taxon>Glomerales</taxon>
        <taxon>Glomeraceae</taxon>
        <taxon>Rhizophagus</taxon>
    </lineage>
</organism>
<dbReference type="EMBL" id="LLXI01004174">
    <property type="protein sequence ID" value="PKY60344.1"/>
    <property type="molecule type" value="Genomic_DNA"/>
</dbReference>
<dbReference type="VEuPathDB" id="FungiDB:RhiirFUN_013632"/>
<feature type="compositionally biased region" description="Basic residues" evidence="2">
    <location>
        <begin position="272"/>
        <end position="285"/>
    </location>
</feature>
<dbReference type="Gene3D" id="1.20.5.1700">
    <property type="match status" value="1"/>
</dbReference>
<feature type="region of interest" description="Disordered" evidence="2">
    <location>
        <begin position="583"/>
        <end position="609"/>
    </location>
</feature>
<feature type="region of interest" description="Disordered" evidence="2">
    <location>
        <begin position="244"/>
        <end position="299"/>
    </location>
</feature>
<feature type="compositionally biased region" description="Acidic residues" evidence="2">
    <location>
        <begin position="599"/>
        <end position="609"/>
    </location>
</feature>
<feature type="compositionally biased region" description="Basic residues" evidence="2">
    <location>
        <begin position="1"/>
        <end position="10"/>
    </location>
</feature>
<dbReference type="AlphaFoldDB" id="A0A2I1HN93"/>
<name>A0A2I1HN93_9GLOM</name>
<protein>
    <submittedName>
        <fullName evidence="3">Uncharacterized protein</fullName>
    </submittedName>
</protein>
<feature type="compositionally biased region" description="Low complexity" evidence="2">
    <location>
        <begin position="244"/>
        <end position="255"/>
    </location>
</feature>
<keyword evidence="1" id="KW-0175">Coiled coil</keyword>
<accession>A0A2I1HN93</accession>
<feature type="compositionally biased region" description="Polar residues" evidence="2">
    <location>
        <begin position="529"/>
        <end position="541"/>
    </location>
</feature>
<feature type="compositionally biased region" description="Polar residues" evidence="2">
    <location>
        <begin position="105"/>
        <end position="118"/>
    </location>
</feature>
<comment type="caution">
    <text evidence="3">The sequence shown here is derived from an EMBL/GenBank/DDBJ whole genome shotgun (WGS) entry which is preliminary data.</text>
</comment>
<dbReference type="Proteomes" id="UP000234323">
    <property type="component" value="Unassembled WGS sequence"/>
</dbReference>
<dbReference type="VEuPathDB" id="FungiDB:FUN_007516"/>
<keyword evidence="4" id="KW-1185">Reference proteome</keyword>